<sequence length="145" mass="16448">MHLICNDAVDRMHRDHAYLLDLIQRIKSVCDRDDSIDNCRDCPSGHRESCHSNIEQLVRTFVEATLKHNAIESVYMADNVPKAHRVAHNQAHQGIATQLQAIRLVFSADGNCVLAIQGIDEVQHALQAHFREFDQHLEAYLSNPS</sequence>
<proteinExistence type="inferred from homology"/>
<dbReference type="SUPFAM" id="SSF47188">
    <property type="entry name" value="Hemerythrin-like"/>
    <property type="match status" value="1"/>
</dbReference>
<feature type="domain" description="Hemerythrin-like" evidence="4">
    <location>
        <begin position="8"/>
        <end position="138"/>
    </location>
</feature>
<evidence type="ECO:0000256" key="3">
    <source>
        <dbReference type="ARBA" id="ARBA00023004"/>
    </source>
</evidence>
<keyword evidence="2" id="KW-0479">Metal-binding</keyword>
<dbReference type="InterPro" id="IPR035938">
    <property type="entry name" value="Hemerythrin-like_sf"/>
</dbReference>
<protein>
    <submittedName>
        <fullName evidence="5">Hemerythrin domain-containing protein</fullName>
    </submittedName>
</protein>
<evidence type="ECO:0000256" key="2">
    <source>
        <dbReference type="ARBA" id="ARBA00022723"/>
    </source>
</evidence>
<dbReference type="EMBL" id="CP151406">
    <property type="protein sequence ID" value="WZJ22975.1"/>
    <property type="molecule type" value="Genomic_DNA"/>
</dbReference>
<name>A0ABZ2XK27_9RHOO</name>
<dbReference type="Pfam" id="PF01814">
    <property type="entry name" value="Hemerythrin"/>
    <property type="match status" value="1"/>
</dbReference>
<evidence type="ECO:0000256" key="1">
    <source>
        <dbReference type="ARBA" id="ARBA00010587"/>
    </source>
</evidence>
<evidence type="ECO:0000313" key="5">
    <source>
        <dbReference type="EMBL" id="WZJ22975.1"/>
    </source>
</evidence>
<evidence type="ECO:0000259" key="4">
    <source>
        <dbReference type="Pfam" id="PF01814"/>
    </source>
</evidence>
<dbReference type="Proteomes" id="UP001479520">
    <property type="component" value="Chromosome"/>
</dbReference>
<dbReference type="Gene3D" id="1.20.120.50">
    <property type="entry name" value="Hemerythrin-like"/>
    <property type="match status" value="1"/>
</dbReference>
<evidence type="ECO:0000313" key="6">
    <source>
        <dbReference type="Proteomes" id="UP001479520"/>
    </source>
</evidence>
<gene>
    <name evidence="5" type="ORF">AADV58_07460</name>
</gene>
<organism evidence="5 6">
    <name type="scientific">Azonexus hydrophilus</name>
    <dbReference type="NCBI Taxonomy" id="418702"/>
    <lineage>
        <taxon>Bacteria</taxon>
        <taxon>Pseudomonadati</taxon>
        <taxon>Pseudomonadota</taxon>
        <taxon>Betaproteobacteria</taxon>
        <taxon>Rhodocyclales</taxon>
        <taxon>Azonexaceae</taxon>
        <taxon>Azonexus</taxon>
    </lineage>
</organism>
<dbReference type="InterPro" id="IPR012312">
    <property type="entry name" value="Hemerythrin-like"/>
</dbReference>
<accession>A0ABZ2XK27</accession>
<comment type="similarity">
    <text evidence="1">Belongs to the hemerythrin family.</text>
</comment>
<reference evidence="5 6" key="1">
    <citation type="submission" date="2024-04" db="EMBL/GenBank/DDBJ databases">
        <title>Dissimilatory iodate-reducing microorganisms contribute to the enrichment of iodine in groundwater.</title>
        <authorList>
            <person name="Jiang Z."/>
        </authorList>
    </citation>
    <scope>NUCLEOTIDE SEQUENCE [LARGE SCALE GENOMIC DNA]</scope>
    <source>
        <strain evidence="5 6">NCP973</strain>
    </source>
</reference>
<keyword evidence="6" id="KW-1185">Reference proteome</keyword>
<dbReference type="RefSeq" id="WP_341744451.1">
    <property type="nucleotide sequence ID" value="NZ_CP151406.1"/>
</dbReference>
<keyword evidence="3" id="KW-0408">Iron</keyword>